<dbReference type="Gene3D" id="2.160.20.10">
    <property type="entry name" value="Single-stranded right-handed beta-helix, Pectin lyase-like"/>
    <property type="match status" value="1"/>
</dbReference>
<dbReference type="SUPFAM" id="SSF51126">
    <property type="entry name" value="Pectin lyase-like"/>
    <property type="match status" value="1"/>
</dbReference>
<dbReference type="EMBL" id="CAXLJM020000014">
    <property type="protein sequence ID" value="CAL8080088.1"/>
    <property type="molecule type" value="Genomic_DNA"/>
</dbReference>
<proteinExistence type="predicted"/>
<reference evidence="2 3" key="1">
    <citation type="submission" date="2024-08" db="EMBL/GenBank/DDBJ databases">
        <authorList>
            <person name="Cucini C."/>
            <person name="Frati F."/>
        </authorList>
    </citation>
    <scope>NUCLEOTIDE SEQUENCE [LARGE SCALE GENOMIC DNA]</scope>
</reference>
<keyword evidence="3" id="KW-1185">Reference proteome</keyword>
<sequence length="280" mass="30361">MKFLIFTLVIGFVSSSKVSGPGHKFVAPTYRDLVSAANSARPGDSIYLLQDTTYHINLDLTRSGLPHAPITLIGERGSKITGSRTAIVLKGSFWKLQNLEFENISDAILVKGSNNTLKSLSFHNVDEQAIFLKGSGNLVKNCVFNGVSNAILVQGRENTLLKNSITASLSTIKTTPRSCCGLVSRNVLNGLMTIEGSDFELVQNTANSDVSIRGKQNTLDGNRINGRLQVVGCGNNFYGNTAGSSDFTGTCYNWDDGKNNFGPPAHLSNHHDHDNDYHRP</sequence>
<keyword evidence="1" id="KW-0732">Signal</keyword>
<gene>
    <name evidence="2" type="ORF">ODALV1_LOCUS4544</name>
</gene>
<dbReference type="InterPro" id="IPR011050">
    <property type="entry name" value="Pectin_lyase_fold/virulence"/>
</dbReference>
<evidence type="ECO:0000256" key="1">
    <source>
        <dbReference type="SAM" id="SignalP"/>
    </source>
</evidence>
<accession>A0ABP1PYB2</accession>
<dbReference type="InterPro" id="IPR012334">
    <property type="entry name" value="Pectin_lyas_fold"/>
</dbReference>
<dbReference type="Proteomes" id="UP001642540">
    <property type="component" value="Unassembled WGS sequence"/>
</dbReference>
<organism evidence="2 3">
    <name type="scientific">Orchesella dallaii</name>
    <dbReference type="NCBI Taxonomy" id="48710"/>
    <lineage>
        <taxon>Eukaryota</taxon>
        <taxon>Metazoa</taxon>
        <taxon>Ecdysozoa</taxon>
        <taxon>Arthropoda</taxon>
        <taxon>Hexapoda</taxon>
        <taxon>Collembola</taxon>
        <taxon>Entomobryomorpha</taxon>
        <taxon>Entomobryoidea</taxon>
        <taxon>Orchesellidae</taxon>
        <taxon>Orchesellinae</taxon>
        <taxon>Orchesella</taxon>
    </lineage>
</organism>
<feature type="chain" id="PRO_5045549416" description="Right handed beta helix domain-containing protein" evidence="1">
    <location>
        <begin position="16"/>
        <end position="280"/>
    </location>
</feature>
<feature type="signal peptide" evidence="1">
    <location>
        <begin position="1"/>
        <end position="15"/>
    </location>
</feature>
<evidence type="ECO:0008006" key="4">
    <source>
        <dbReference type="Google" id="ProtNLM"/>
    </source>
</evidence>
<protein>
    <recommendedName>
        <fullName evidence="4">Right handed beta helix domain-containing protein</fullName>
    </recommendedName>
</protein>
<name>A0ABP1PYB2_9HEXA</name>
<evidence type="ECO:0000313" key="2">
    <source>
        <dbReference type="EMBL" id="CAL8080088.1"/>
    </source>
</evidence>
<evidence type="ECO:0000313" key="3">
    <source>
        <dbReference type="Proteomes" id="UP001642540"/>
    </source>
</evidence>
<comment type="caution">
    <text evidence="2">The sequence shown here is derived from an EMBL/GenBank/DDBJ whole genome shotgun (WGS) entry which is preliminary data.</text>
</comment>